<keyword evidence="4" id="KW-1185">Reference proteome</keyword>
<dbReference type="InterPro" id="IPR002018">
    <property type="entry name" value="CarbesteraseB"/>
</dbReference>
<reference evidence="3" key="1">
    <citation type="submission" date="2022-08" db="UniProtKB">
        <authorList>
            <consortium name="EnsemblMetazoa"/>
        </authorList>
    </citation>
    <scope>IDENTIFICATION</scope>
    <source>
        <strain evidence="3">Israel</strain>
    </source>
</reference>
<accession>A0A1B0D935</accession>
<dbReference type="EMBL" id="AJVK01028075">
    <property type="status" value="NOT_ANNOTATED_CDS"/>
    <property type="molecule type" value="Genomic_DNA"/>
</dbReference>
<protein>
    <recommendedName>
        <fullName evidence="2">Carboxylesterase type B domain-containing protein</fullName>
    </recommendedName>
</protein>
<organism evidence="3 4">
    <name type="scientific">Phlebotomus papatasi</name>
    <name type="common">Sandfly</name>
    <dbReference type="NCBI Taxonomy" id="29031"/>
    <lineage>
        <taxon>Eukaryota</taxon>
        <taxon>Metazoa</taxon>
        <taxon>Ecdysozoa</taxon>
        <taxon>Arthropoda</taxon>
        <taxon>Hexapoda</taxon>
        <taxon>Insecta</taxon>
        <taxon>Pterygota</taxon>
        <taxon>Neoptera</taxon>
        <taxon>Endopterygota</taxon>
        <taxon>Diptera</taxon>
        <taxon>Nematocera</taxon>
        <taxon>Psychodoidea</taxon>
        <taxon>Psychodidae</taxon>
        <taxon>Phlebotomus</taxon>
        <taxon>Phlebotomus</taxon>
    </lineage>
</organism>
<dbReference type="Proteomes" id="UP000092462">
    <property type="component" value="Unassembled WGS sequence"/>
</dbReference>
<evidence type="ECO:0000313" key="4">
    <source>
        <dbReference type="Proteomes" id="UP000092462"/>
    </source>
</evidence>
<dbReference type="VEuPathDB" id="VectorBase:PPAI004147"/>
<keyword evidence="1" id="KW-0325">Glycoprotein</keyword>
<evidence type="ECO:0000259" key="2">
    <source>
        <dbReference type="Pfam" id="PF00135"/>
    </source>
</evidence>
<dbReference type="VEuPathDB" id="VectorBase:PPAPM1_002262"/>
<name>A0A1B0D935_PHLPP</name>
<feature type="domain" description="Carboxylesterase type B" evidence="2">
    <location>
        <begin position="25"/>
        <end position="66"/>
    </location>
</feature>
<dbReference type="Pfam" id="PF00135">
    <property type="entry name" value="COesterase"/>
    <property type="match status" value="1"/>
</dbReference>
<dbReference type="SUPFAM" id="SSF53474">
    <property type="entry name" value="alpha/beta-Hydrolases"/>
    <property type="match status" value="1"/>
</dbReference>
<dbReference type="EnsemblMetazoa" id="PPAI004147-RA">
    <property type="protein sequence ID" value="PPAI004147-PA"/>
    <property type="gene ID" value="PPAI004147"/>
</dbReference>
<dbReference type="AlphaFoldDB" id="A0A1B0D935"/>
<sequence>MISRSVFALFCAICMVSGRTSDELKVKLSHGGVVVGRHLVSHDGNGIRAFMGIPYAEPPLGNLRFRI</sequence>
<evidence type="ECO:0000313" key="3">
    <source>
        <dbReference type="EnsemblMetazoa" id="PPAI004147-PA"/>
    </source>
</evidence>
<proteinExistence type="predicted"/>
<dbReference type="Gene3D" id="3.40.50.1820">
    <property type="entry name" value="alpha/beta hydrolase"/>
    <property type="match status" value="1"/>
</dbReference>
<evidence type="ECO:0000256" key="1">
    <source>
        <dbReference type="ARBA" id="ARBA00023180"/>
    </source>
</evidence>
<dbReference type="InterPro" id="IPR029058">
    <property type="entry name" value="AB_hydrolase_fold"/>
</dbReference>